<evidence type="ECO:0000256" key="7">
    <source>
        <dbReference type="ARBA" id="ARBA00022803"/>
    </source>
</evidence>
<dbReference type="GO" id="GO:0030154">
    <property type="term" value="P:cell differentiation"/>
    <property type="evidence" value="ECO:0007669"/>
    <property type="project" value="UniProtKB-KW"/>
</dbReference>
<dbReference type="Gene3D" id="1.25.40.10">
    <property type="entry name" value="Tetratricopeptide repeat domain"/>
    <property type="match status" value="1"/>
</dbReference>
<evidence type="ECO:0000313" key="11">
    <source>
        <dbReference type="Ensembl" id="ENSACLP00000057009.1"/>
    </source>
</evidence>
<dbReference type="InterPro" id="IPR016024">
    <property type="entry name" value="ARM-type_fold"/>
</dbReference>
<dbReference type="PANTHER" id="PTHR45994">
    <property type="entry name" value="FI21225P1"/>
    <property type="match status" value="1"/>
</dbReference>
<keyword evidence="2" id="KW-0217">Developmental protein</keyword>
<evidence type="ECO:0000256" key="1">
    <source>
        <dbReference type="ARBA" id="ARBA00004556"/>
    </source>
</evidence>
<evidence type="ECO:0000256" key="6">
    <source>
        <dbReference type="ARBA" id="ARBA00022782"/>
    </source>
</evidence>
<dbReference type="FunFam" id="1.25.10.10:FF:000043">
    <property type="entry name" value="Unc-45 myosin chaperone B"/>
    <property type="match status" value="1"/>
</dbReference>
<gene>
    <name evidence="11" type="primary">UNC45A</name>
</gene>
<evidence type="ECO:0000256" key="9">
    <source>
        <dbReference type="PROSITE-ProRule" id="PRU00339"/>
    </source>
</evidence>
<keyword evidence="8" id="KW-0143">Chaperone</keyword>
<reference evidence="11" key="3">
    <citation type="submission" date="2025-09" db="UniProtKB">
        <authorList>
            <consortium name="Ensembl"/>
        </authorList>
    </citation>
    <scope>IDENTIFICATION</scope>
</reference>
<proteinExistence type="predicted"/>
<dbReference type="Proteomes" id="UP000265100">
    <property type="component" value="Chromosome 7"/>
</dbReference>
<dbReference type="GO" id="GO:0048471">
    <property type="term" value="C:perinuclear region of cytoplasm"/>
    <property type="evidence" value="ECO:0007669"/>
    <property type="project" value="UniProtKB-SubCell"/>
</dbReference>
<dbReference type="FunFam" id="1.25.40.10:FF:000025">
    <property type="entry name" value="Unc-45 myosin chaperone B"/>
    <property type="match status" value="1"/>
</dbReference>
<dbReference type="Pfam" id="PF11701">
    <property type="entry name" value="UNC45-central"/>
    <property type="match status" value="1"/>
</dbReference>
<dbReference type="PROSITE" id="PS50005">
    <property type="entry name" value="TPR"/>
    <property type="match status" value="1"/>
</dbReference>
<reference evidence="11" key="1">
    <citation type="submission" date="2018-05" db="EMBL/GenBank/DDBJ databases">
        <authorList>
            <person name="Datahose"/>
        </authorList>
    </citation>
    <scope>NUCLEOTIDE SEQUENCE</scope>
</reference>
<evidence type="ECO:0000256" key="8">
    <source>
        <dbReference type="ARBA" id="ARBA00023186"/>
    </source>
</evidence>
<dbReference type="InterPro" id="IPR019734">
    <property type="entry name" value="TPR_rpt"/>
</dbReference>
<reference evidence="11" key="2">
    <citation type="submission" date="2025-08" db="UniProtKB">
        <authorList>
            <consortium name="Ensembl"/>
        </authorList>
    </citation>
    <scope>IDENTIFICATION</scope>
</reference>
<dbReference type="Gene3D" id="1.25.10.10">
    <property type="entry name" value="Leucine-rich Repeat Variant"/>
    <property type="match status" value="2"/>
</dbReference>
<keyword evidence="5" id="KW-0677">Repeat</keyword>
<accession>A0AAX7TJA5</accession>
<protein>
    <recommendedName>
        <fullName evidence="10">UNC-45/Cro1/She4 central domain-containing protein</fullName>
    </recommendedName>
</protein>
<dbReference type="InterPro" id="IPR024660">
    <property type="entry name" value="UCS_central_dom"/>
</dbReference>
<keyword evidence="7 9" id="KW-0802">TPR repeat</keyword>
<organism evidence="11 12">
    <name type="scientific">Astatotilapia calliptera</name>
    <name type="common">Eastern happy</name>
    <name type="synonym">Chromis callipterus</name>
    <dbReference type="NCBI Taxonomy" id="8154"/>
    <lineage>
        <taxon>Eukaryota</taxon>
        <taxon>Metazoa</taxon>
        <taxon>Chordata</taxon>
        <taxon>Craniata</taxon>
        <taxon>Vertebrata</taxon>
        <taxon>Euteleostomi</taxon>
        <taxon>Actinopterygii</taxon>
        <taxon>Neopterygii</taxon>
        <taxon>Teleostei</taxon>
        <taxon>Neoteleostei</taxon>
        <taxon>Acanthomorphata</taxon>
        <taxon>Ovalentaria</taxon>
        <taxon>Cichlomorphae</taxon>
        <taxon>Cichliformes</taxon>
        <taxon>Cichlidae</taxon>
        <taxon>African cichlids</taxon>
        <taxon>Pseudocrenilabrinae</taxon>
        <taxon>Haplochromini</taxon>
        <taxon>Astatotilapia</taxon>
    </lineage>
</organism>
<dbReference type="GO" id="GO:0007517">
    <property type="term" value="P:muscle organ development"/>
    <property type="evidence" value="ECO:0007669"/>
    <property type="project" value="UniProtKB-KW"/>
</dbReference>
<dbReference type="SUPFAM" id="SSF48452">
    <property type="entry name" value="TPR-like"/>
    <property type="match status" value="1"/>
</dbReference>
<comment type="subcellular location">
    <subcellularLocation>
        <location evidence="1">Cytoplasm</location>
        <location evidence="1">Perinuclear region</location>
    </subcellularLocation>
</comment>
<evidence type="ECO:0000256" key="3">
    <source>
        <dbReference type="ARBA" id="ARBA00022490"/>
    </source>
</evidence>
<dbReference type="InterPro" id="IPR011990">
    <property type="entry name" value="TPR-like_helical_dom_sf"/>
</dbReference>
<keyword evidence="4" id="KW-0517">Myogenesis</keyword>
<evidence type="ECO:0000313" key="12">
    <source>
        <dbReference type="Proteomes" id="UP000265100"/>
    </source>
</evidence>
<dbReference type="AlphaFoldDB" id="A0AAX7TJA5"/>
<dbReference type="PANTHER" id="PTHR45994:SF3">
    <property type="entry name" value="PROTEIN UNC-45 HOMOLOG A"/>
    <property type="match status" value="1"/>
</dbReference>
<keyword evidence="6" id="KW-0221">Differentiation</keyword>
<keyword evidence="3" id="KW-0963">Cytoplasm</keyword>
<evidence type="ECO:0000256" key="2">
    <source>
        <dbReference type="ARBA" id="ARBA00022473"/>
    </source>
</evidence>
<feature type="repeat" description="TPR" evidence="9">
    <location>
        <begin position="62"/>
        <end position="95"/>
    </location>
</feature>
<evidence type="ECO:0000259" key="10">
    <source>
        <dbReference type="Pfam" id="PF11701"/>
    </source>
</evidence>
<dbReference type="Ensembl" id="ENSACLT00000094942.1">
    <property type="protein sequence ID" value="ENSACLP00000057009.1"/>
    <property type="gene ID" value="ENSACLG00000027814.2"/>
</dbReference>
<dbReference type="InterPro" id="IPR011989">
    <property type="entry name" value="ARM-like"/>
</dbReference>
<sequence>MKKMNYMQGAVCCYTKALKLTDSHADKAVLYRNRSACYLKLEEYSKAEADASKALDTDQGDVKARFRRAQAFQKLGRFDQAFLDAQRCAQLEPKNKAFQDLLRQLGAQIQQKVSAQLNSTDARVQQMFSLLLDPSTKECDRQKAAQNLVVLSREEAGAEQIFRNDGVKLIQKLLQSKLEDVVLSALRTLVGLCTGHQSRVSQLCVVMGSGASSVSLAACHLLQVMFEALTEGMKREIRGKDEAILPEPSKELRSMLRHLLEMMPASNVSGPGRDSAINLLVKQVPRKSLKNPDNSLTLWVVDQGLKKILEVAGTVPEISEGPPLTDNSHMSCSVLLSKLYDDLKSDKERENFNKLCEEYVQQHFSRPGLDGKLRAIQTVSVLLQGPSDVGNRTLEMSGMMDAVISLCASEDVTHQQVAVEALIHAAGKAKRASFITANGVSLLKDLYKKSENDRIRVRALVGLCKLGSAGGTDFSMKQFAEGSTLKLAKQCRKWLCNETLPPTSRRWSVEGLAYLTFDADVKEDLVEDKNALLAMFDLAKSEDKTVLFAVGSTLVNCTNSYDVEKPDPQMVELAKYAKQHVPEEHPKDAPSYVEKRLVKLLEAGVVSALVCMVKQESPALTEACRECIARVFLALVERQEDRGTVVAQGGGKALIPLASDNTDAGKIKAAQALAKITITSNPEIAFPGERIYEVVRPLTSLLRLECTLLQNFEALMALTNLAGINDRLRQKIIKEKAVPKIEGYMFEEHDLVRASATECMCNLVLNTEVQKLYLATGNDRLKLLVLYSGEDDGRLRKAAAGTLAMLTAEHPELCARIPGTTTHWLEIVQALLLSEIPDLRHRGVVIVQNMIQAEKSLAEKLIESEALEILSVLAKGGDGMPDAVSKIAQNCLDKAMEYGIIRNREEKEKSSGTEP</sequence>
<evidence type="ECO:0000256" key="4">
    <source>
        <dbReference type="ARBA" id="ARBA00022541"/>
    </source>
</evidence>
<dbReference type="GeneTree" id="ENSGT00940000159320"/>
<dbReference type="GO" id="GO:0051879">
    <property type="term" value="F:Hsp90 protein binding"/>
    <property type="evidence" value="ECO:0007669"/>
    <property type="project" value="TreeGrafter"/>
</dbReference>
<dbReference type="SMART" id="SM00028">
    <property type="entry name" value="TPR"/>
    <property type="match status" value="2"/>
</dbReference>
<keyword evidence="12" id="KW-1185">Reference proteome</keyword>
<name>A0AAX7TJA5_ASTCA</name>
<evidence type="ECO:0000256" key="5">
    <source>
        <dbReference type="ARBA" id="ARBA00022737"/>
    </source>
</evidence>
<feature type="domain" description="UNC-45/Cro1/She4 central" evidence="10">
    <location>
        <begin position="279"/>
        <end position="466"/>
    </location>
</feature>
<dbReference type="SUPFAM" id="SSF48371">
    <property type="entry name" value="ARM repeat"/>
    <property type="match status" value="2"/>
</dbReference>